<dbReference type="NCBIfam" id="TIGR02860">
    <property type="entry name" value="spore_IV_B"/>
    <property type="match status" value="1"/>
</dbReference>
<dbReference type="PROSITE" id="PS51494">
    <property type="entry name" value="SPOIVB"/>
    <property type="match status" value="1"/>
</dbReference>
<dbReference type="InterPro" id="IPR009003">
    <property type="entry name" value="Peptidase_S1_PA"/>
</dbReference>
<dbReference type="Proteomes" id="UP001596142">
    <property type="component" value="Unassembled WGS sequence"/>
</dbReference>
<comment type="caution">
    <text evidence="3">The sequence shown here is derived from an EMBL/GenBank/DDBJ whole genome shotgun (WGS) entry which is preliminary data.</text>
</comment>
<dbReference type="Pfam" id="PF05580">
    <property type="entry name" value="Peptidase_S55"/>
    <property type="match status" value="1"/>
</dbReference>
<evidence type="ECO:0000313" key="3">
    <source>
        <dbReference type="EMBL" id="MFC5713306.1"/>
    </source>
</evidence>
<dbReference type="InterPro" id="IPR041489">
    <property type="entry name" value="PDZ_6"/>
</dbReference>
<keyword evidence="3" id="KW-0378">Hydrolase</keyword>
<accession>A0ABW0YPD7</accession>
<name>A0ABW0YPD7_9BACI</name>
<organism evidence="3 4">
    <name type="scientific">Thalassorhabdus alkalitolerans</name>
    <dbReference type="NCBI Taxonomy" id="2282697"/>
    <lineage>
        <taxon>Bacteria</taxon>
        <taxon>Bacillati</taxon>
        <taxon>Bacillota</taxon>
        <taxon>Bacilli</taxon>
        <taxon>Bacillales</taxon>
        <taxon>Bacillaceae</taxon>
        <taxon>Thalassorhabdus</taxon>
    </lineage>
</organism>
<keyword evidence="4" id="KW-1185">Reference proteome</keyword>
<keyword evidence="1" id="KW-0720">Serine protease</keyword>
<feature type="domain" description="Peptidase S55" evidence="2">
    <location>
        <begin position="185"/>
        <end position="426"/>
    </location>
</feature>
<dbReference type="SUPFAM" id="SSF50494">
    <property type="entry name" value="Trypsin-like serine proteases"/>
    <property type="match status" value="1"/>
</dbReference>
<dbReference type="EMBL" id="JBHSOZ010000005">
    <property type="protein sequence ID" value="MFC5713306.1"/>
    <property type="molecule type" value="Genomic_DNA"/>
</dbReference>
<sequence length="426" mass="46025">MNYQLTRRMIGILLLILLIGIGVNESVQKYIQLPDSLFIYEKEFSEAGGPVQAALKQLDLEGLSLEVTEDDLTTAGESIPLTITAASFPVKKVDVRVIPDIEVVPGGQSIGVKLNSEGVMVVGHHQIPTGKGKISPGKEAGIEVGDVIKKINDKTVQHMGEVADAVQKAADDKQEIFLTIKRGQETIEKKMKVVKDEEGEGYRMGLYVRDSAAGVGTMTFYEPESGKYGALGHVISDTDTKKPIVVHDGEIVRSSVTSIEKGANGDPGEKLARMTEDRKILGNINKNSSFGIFGVLNNDHQLKNNVMDESLPVAFAEEIKEGPAEILTVVEGEKVEKFGIEVVKSFPQSHPATKGMVIKVTDPKLLEKTGGIVQGMSGSPIIQNGKIIGAVTHVFVNDATSGYACHIEWMLEEAGVETHIEKRKAS</sequence>
<dbReference type="SUPFAM" id="SSF50156">
    <property type="entry name" value="PDZ domain-like"/>
    <property type="match status" value="1"/>
</dbReference>
<dbReference type="Pfam" id="PF17820">
    <property type="entry name" value="PDZ_6"/>
    <property type="match status" value="1"/>
</dbReference>
<protein>
    <submittedName>
        <fullName evidence="3">SpoIVB peptidase</fullName>
        <ecNumber evidence="3">3.4.21.116</ecNumber>
    </submittedName>
</protein>
<dbReference type="GO" id="GO:0016787">
    <property type="term" value="F:hydrolase activity"/>
    <property type="evidence" value="ECO:0007669"/>
    <property type="project" value="UniProtKB-KW"/>
</dbReference>
<evidence type="ECO:0000313" key="4">
    <source>
        <dbReference type="Proteomes" id="UP001596142"/>
    </source>
</evidence>
<reference evidence="4" key="1">
    <citation type="journal article" date="2019" name="Int. J. Syst. Evol. Microbiol.">
        <title>The Global Catalogue of Microorganisms (GCM) 10K type strain sequencing project: providing services to taxonomists for standard genome sequencing and annotation.</title>
        <authorList>
            <consortium name="The Broad Institute Genomics Platform"/>
            <consortium name="The Broad Institute Genome Sequencing Center for Infectious Disease"/>
            <person name="Wu L."/>
            <person name="Ma J."/>
        </authorList>
    </citation>
    <scope>NUCLEOTIDE SEQUENCE [LARGE SCALE GENOMIC DNA]</scope>
    <source>
        <strain evidence="4">CECT 7184</strain>
    </source>
</reference>
<gene>
    <name evidence="3" type="primary">spoIVB</name>
    <name evidence="3" type="ORF">ACFPU1_10960</name>
</gene>
<evidence type="ECO:0000256" key="1">
    <source>
        <dbReference type="ARBA" id="ARBA00022825"/>
    </source>
</evidence>
<keyword evidence="1" id="KW-0645">Protease</keyword>
<dbReference type="InterPro" id="IPR014219">
    <property type="entry name" value="SpoIVB"/>
</dbReference>
<evidence type="ECO:0000259" key="2">
    <source>
        <dbReference type="PROSITE" id="PS51494"/>
    </source>
</evidence>
<proteinExistence type="predicted"/>
<dbReference type="InterPro" id="IPR036034">
    <property type="entry name" value="PDZ_sf"/>
</dbReference>
<dbReference type="Gene3D" id="2.30.42.10">
    <property type="match status" value="1"/>
</dbReference>
<dbReference type="EC" id="3.4.21.116" evidence="3"/>
<dbReference type="RefSeq" id="WP_385940987.1">
    <property type="nucleotide sequence ID" value="NZ_JBHSOZ010000005.1"/>
</dbReference>
<dbReference type="InterPro" id="IPR008763">
    <property type="entry name" value="Peptidase_S55"/>
</dbReference>